<dbReference type="PATRIC" id="fig|1110504.5.peg.59"/>
<evidence type="ECO:0000256" key="3">
    <source>
        <dbReference type="ARBA" id="ARBA00022729"/>
    </source>
</evidence>
<proteinExistence type="predicted"/>
<evidence type="ECO:0000256" key="7">
    <source>
        <dbReference type="ARBA" id="ARBA00023288"/>
    </source>
</evidence>
<feature type="compositionally biased region" description="Polar residues" evidence="8">
    <location>
        <begin position="144"/>
        <end position="160"/>
    </location>
</feature>
<reference evidence="10 11" key="1">
    <citation type="journal article" date="2012" name="Appl. Environ. Microbiol.">
        <title>Emergence of Atypical Mycoplasma agalactiae Strains Harboring a New Prophage and Associated with an Alpine Wild Ungulate Mortality Episode.</title>
        <authorList>
            <person name="Tardy F."/>
            <person name="Baranowski E."/>
            <person name="Nouvel L.X."/>
            <person name="Mick V."/>
            <person name="Manso-Silvan L."/>
            <person name="Thiaucourt F."/>
            <person name="Thebault P."/>
            <person name="Breton M."/>
            <person name="Sirand-Pugnet P."/>
            <person name="Blanchard A."/>
            <person name="Garnier A."/>
            <person name="Gibert P."/>
            <person name="Game Y."/>
            <person name="Poumarat F."/>
            <person name="Citti C."/>
        </authorList>
    </citation>
    <scope>NUCLEOTIDE SEQUENCE [LARGE SCALE GENOMIC DNA]</scope>
    <source>
        <strain evidence="10 11">14628</strain>
    </source>
</reference>
<feature type="chain" id="PRO_5003702729" description="Variable surface lipoprotein" evidence="9">
    <location>
        <begin position="23"/>
        <end position="313"/>
    </location>
</feature>
<feature type="compositionally biased region" description="Low complexity" evidence="8">
    <location>
        <begin position="186"/>
        <end position="199"/>
    </location>
</feature>
<dbReference type="OrthoDB" id="403751at2"/>
<evidence type="ECO:0000256" key="8">
    <source>
        <dbReference type="SAM" id="MobiDB-lite"/>
    </source>
</evidence>
<keyword evidence="2" id="KW-1003">Cell membrane</keyword>
<dbReference type="Proteomes" id="UP000003181">
    <property type="component" value="Unassembled WGS sequence"/>
</dbReference>
<evidence type="ECO:0000313" key="11">
    <source>
        <dbReference type="Proteomes" id="UP000003181"/>
    </source>
</evidence>
<dbReference type="NCBIfam" id="NF033817">
    <property type="entry name" value="Mplas_variab_LP"/>
    <property type="match status" value="1"/>
</dbReference>
<comment type="subcellular location">
    <subcellularLocation>
        <location evidence="1">Cell membrane</location>
        <topology evidence="1">Lipid-anchor</topology>
    </subcellularLocation>
</comment>
<dbReference type="EMBL" id="AJPR01000003">
    <property type="protein sequence ID" value="EIN15372.1"/>
    <property type="molecule type" value="Genomic_DNA"/>
</dbReference>
<dbReference type="InterPro" id="IPR049890">
    <property type="entry name" value="VlpA-F-like_signal"/>
</dbReference>
<gene>
    <name evidence="10" type="ORF">MAGb_0590</name>
</gene>
<dbReference type="NCBIfam" id="NF046046">
    <property type="entry name" value="Mbov_0729_Cterm"/>
    <property type="match status" value="1"/>
</dbReference>
<dbReference type="RefSeq" id="WP_004023833.1">
    <property type="nucleotide sequence ID" value="NZ_AJPR01000003.1"/>
</dbReference>
<evidence type="ECO:0000256" key="9">
    <source>
        <dbReference type="SAM" id="SignalP"/>
    </source>
</evidence>
<keyword evidence="6" id="KW-0564">Palmitate</keyword>
<sequence>MKKSKFLILGSVASLSAIPFVAAKCDTTDSSPTINKEDEKNNNDDTKNNPDININTNIDSGSLDSGQGGGSISSENSQATPGSREESNHAETTPNDANTDSTNSEEIMNEEVMTPMNDGTEPSESPAEPDTPIAPESFERTETTENSNSSNQGENATSGSRTEETMSESGKGTDRTEQPMADAPDSSNNSNGSTATSQTEPEKRLELLYNFFNSFEKIDEKIKDKPAITELNNKFHSVYTETIKKFDSKADKELLKKLGYDDNDLNNLFDIFDDISNLTSARELEKDKKKFIELFEKVKTKLTGAYKKYKPAK</sequence>
<dbReference type="AlphaFoldDB" id="I5D6R3"/>
<dbReference type="STRING" id="1110504.MAGb_0590"/>
<organism evidence="10 11">
    <name type="scientific">Mycoplasmopsis agalactiae 14628</name>
    <dbReference type="NCBI Taxonomy" id="1110504"/>
    <lineage>
        <taxon>Bacteria</taxon>
        <taxon>Bacillati</taxon>
        <taxon>Mycoplasmatota</taxon>
        <taxon>Mycoplasmoidales</taxon>
        <taxon>Metamycoplasmataceae</taxon>
        <taxon>Mycoplasmopsis</taxon>
    </lineage>
</organism>
<keyword evidence="4" id="KW-0677">Repeat</keyword>
<feature type="signal peptide" evidence="9">
    <location>
        <begin position="1"/>
        <end position="22"/>
    </location>
</feature>
<comment type="caution">
    <text evidence="10">The sequence shown here is derived from an EMBL/GenBank/DDBJ whole genome shotgun (WGS) entry which is preliminary data.</text>
</comment>
<protein>
    <recommendedName>
        <fullName evidence="12">Variable surface lipoprotein</fullName>
    </recommendedName>
</protein>
<keyword evidence="7" id="KW-0449">Lipoprotein</keyword>
<evidence type="ECO:0000256" key="5">
    <source>
        <dbReference type="ARBA" id="ARBA00023136"/>
    </source>
</evidence>
<dbReference type="GO" id="GO:0005886">
    <property type="term" value="C:plasma membrane"/>
    <property type="evidence" value="ECO:0007669"/>
    <property type="project" value="UniProtKB-SubCell"/>
</dbReference>
<feature type="region of interest" description="Disordered" evidence="8">
    <location>
        <begin position="25"/>
        <end position="203"/>
    </location>
</feature>
<evidence type="ECO:0000256" key="4">
    <source>
        <dbReference type="ARBA" id="ARBA00022737"/>
    </source>
</evidence>
<feature type="compositionally biased region" description="Basic and acidic residues" evidence="8">
    <location>
        <begin position="35"/>
        <end position="48"/>
    </location>
</feature>
<evidence type="ECO:0000313" key="10">
    <source>
        <dbReference type="EMBL" id="EIN15372.1"/>
    </source>
</evidence>
<keyword evidence="5" id="KW-0472">Membrane</keyword>
<feature type="compositionally biased region" description="Low complexity" evidence="8">
    <location>
        <begin position="49"/>
        <end position="65"/>
    </location>
</feature>
<accession>I5D6R3</accession>
<evidence type="ECO:0000256" key="6">
    <source>
        <dbReference type="ARBA" id="ARBA00023139"/>
    </source>
</evidence>
<evidence type="ECO:0008006" key="12">
    <source>
        <dbReference type="Google" id="ProtNLM"/>
    </source>
</evidence>
<keyword evidence="3 9" id="KW-0732">Signal</keyword>
<evidence type="ECO:0000256" key="1">
    <source>
        <dbReference type="ARBA" id="ARBA00004193"/>
    </source>
</evidence>
<feature type="compositionally biased region" description="Polar residues" evidence="8">
    <location>
        <begin position="90"/>
        <end position="106"/>
    </location>
</feature>
<name>I5D6R3_MYCAA</name>
<evidence type="ECO:0000256" key="2">
    <source>
        <dbReference type="ARBA" id="ARBA00022475"/>
    </source>
</evidence>